<dbReference type="PANTHER" id="PTHR11439">
    <property type="entry name" value="GAG-POL-RELATED RETROTRANSPOSON"/>
    <property type="match status" value="1"/>
</dbReference>
<dbReference type="AlphaFoldDB" id="A0A371EZE2"/>
<dbReference type="Proteomes" id="UP000257109">
    <property type="component" value="Unassembled WGS sequence"/>
</dbReference>
<keyword evidence="2" id="KW-1185">Reference proteome</keyword>
<feature type="non-terminal residue" evidence="1">
    <location>
        <position position="1"/>
    </location>
</feature>
<organism evidence="1 2">
    <name type="scientific">Mucuna pruriens</name>
    <name type="common">Velvet bean</name>
    <name type="synonym">Dolichos pruriens</name>
    <dbReference type="NCBI Taxonomy" id="157652"/>
    <lineage>
        <taxon>Eukaryota</taxon>
        <taxon>Viridiplantae</taxon>
        <taxon>Streptophyta</taxon>
        <taxon>Embryophyta</taxon>
        <taxon>Tracheophyta</taxon>
        <taxon>Spermatophyta</taxon>
        <taxon>Magnoliopsida</taxon>
        <taxon>eudicotyledons</taxon>
        <taxon>Gunneridae</taxon>
        <taxon>Pentapetalae</taxon>
        <taxon>rosids</taxon>
        <taxon>fabids</taxon>
        <taxon>Fabales</taxon>
        <taxon>Fabaceae</taxon>
        <taxon>Papilionoideae</taxon>
        <taxon>50 kb inversion clade</taxon>
        <taxon>NPAAA clade</taxon>
        <taxon>indigoferoid/millettioid clade</taxon>
        <taxon>Phaseoleae</taxon>
        <taxon>Mucuna</taxon>
    </lineage>
</organism>
<dbReference type="OrthoDB" id="418237at2759"/>
<dbReference type="PANTHER" id="PTHR11439:SF442">
    <property type="entry name" value="CYSTEINE-RICH RLK (RECEPTOR-LIKE PROTEIN KINASE) 8"/>
    <property type="match status" value="1"/>
</dbReference>
<comment type="caution">
    <text evidence="1">The sequence shown here is derived from an EMBL/GenBank/DDBJ whole genome shotgun (WGS) entry which is preliminary data.</text>
</comment>
<protein>
    <submittedName>
        <fullName evidence="1">Mitochondrial protein</fullName>
    </submittedName>
</protein>
<proteinExistence type="predicted"/>
<dbReference type="EMBL" id="QJKJ01011379">
    <property type="protein sequence ID" value="RDX71313.1"/>
    <property type="molecule type" value="Genomic_DNA"/>
</dbReference>
<accession>A0A371EZE2</accession>
<evidence type="ECO:0000313" key="1">
    <source>
        <dbReference type="EMBL" id="RDX71313.1"/>
    </source>
</evidence>
<name>A0A371EZE2_MUCPR</name>
<sequence length="202" mass="23626">MNVKSVFLNGFIEEIFVKQPLANNETLSKEFSKLMQSEFKMSMMGELNYFLAFNSNKKTMVSISIKQKIYDGQSWLMSILLHLSIALIKDELDKHFDYTIYRGIIGSLLYLFASRLDIMHNSNPRDSHLTIVKRIFRYLVGTTNLTLFYEKSQDFKLVGFCDVRYVGDILERKSISRGCHFIMSYILSKQEAKFNNTLNYRS</sequence>
<reference evidence="1" key="1">
    <citation type="submission" date="2018-05" db="EMBL/GenBank/DDBJ databases">
        <title>Draft genome of Mucuna pruriens seed.</title>
        <authorList>
            <person name="Nnadi N.E."/>
            <person name="Vos R."/>
            <person name="Hasami M.H."/>
            <person name="Devisetty U.K."/>
            <person name="Aguiy J.C."/>
        </authorList>
    </citation>
    <scope>NUCLEOTIDE SEQUENCE [LARGE SCALE GENOMIC DNA]</scope>
    <source>
        <strain evidence="1">JCA_2017</strain>
    </source>
</reference>
<gene>
    <name evidence="1" type="ORF">CR513_49358</name>
</gene>
<dbReference type="STRING" id="157652.A0A371EZE2"/>
<evidence type="ECO:0000313" key="2">
    <source>
        <dbReference type="Proteomes" id="UP000257109"/>
    </source>
</evidence>